<feature type="domain" description="Transcription regulator TrmB N-terminal" evidence="1">
    <location>
        <begin position="14"/>
        <end position="79"/>
    </location>
</feature>
<dbReference type="PANTHER" id="PTHR34293:SF1">
    <property type="entry name" value="HTH-TYPE TRANSCRIPTIONAL REGULATOR TRMBL2"/>
    <property type="match status" value="1"/>
</dbReference>
<dbReference type="SUPFAM" id="SSF46785">
    <property type="entry name" value="Winged helix' DNA-binding domain"/>
    <property type="match status" value="1"/>
</dbReference>
<dbReference type="EMBL" id="FOZS01000001">
    <property type="protein sequence ID" value="SFS46952.1"/>
    <property type="molecule type" value="Genomic_DNA"/>
</dbReference>
<protein>
    <submittedName>
        <fullName evidence="2">Sugar-specific transcriptional regulator TrmB</fullName>
    </submittedName>
</protein>
<sequence>MDELSNHEEAVELLQQLGLQEYEAKAFVALTRLQQGTAKEISEVSDVPRTRVYDAVRVLESSGLVEIQHSNPQRFRAVSVGEAADTLQQKYDSRTDSLRDTLEAIDSVSTNAETDVTHEVWSLSGTAGITSRTQQLIDDADQELVFVLGDEDIFTEQLIGRLRAAQQRGVTVIIGTTAESIRERVQDELPGTQVFVSGLAWLSGSLWSGDDTEISRLLLVDQSSILVSTFHESSSGEHEREQAVFGRGFDNGLVAIARRLMATGLPAVEDPGTGET</sequence>
<evidence type="ECO:0000259" key="1">
    <source>
        <dbReference type="Pfam" id="PF01978"/>
    </source>
</evidence>
<dbReference type="Proteomes" id="UP000199199">
    <property type="component" value="Unassembled WGS sequence"/>
</dbReference>
<evidence type="ECO:0000313" key="2">
    <source>
        <dbReference type="EMBL" id="SFS46952.1"/>
    </source>
</evidence>
<gene>
    <name evidence="2" type="ORF">SAMN04488556_0955</name>
</gene>
<dbReference type="AlphaFoldDB" id="A0A1I6Q3F1"/>
<dbReference type="InterPro" id="IPR036388">
    <property type="entry name" value="WH-like_DNA-bd_sf"/>
</dbReference>
<proteinExistence type="predicted"/>
<dbReference type="InterPro" id="IPR002831">
    <property type="entry name" value="Tscrpt_reg_TrmB_N"/>
</dbReference>
<dbReference type="Pfam" id="PF01978">
    <property type="entry name" value="TrmB"/>
    <property type="match status" value="1"/>
</dbReference>
<dbReference type="PANTHER" id="PTHR34293">
    <property type="entry name" value="HTH-TYPE TRANSCRIPTIONAL REGULATOR TRMBL2"/>
    <property type="match status" value="1"/>
</dbReference>
<accession>A0A1I6Q3F1</accession>
<dbReference type="Gene3D" id="1.10.10.10">
    <property type="entry name" value="Winged helix-like DNA-binding domain superfamily/Winged helix DNA-binding domain"/>
    <property type="match status" value="1"/>
</dbReference>
<dbReference type="InterPro" id="IPR036390">
    <property type="entry name" value="WH_DNA-bd_sf"/>
</dbReference>
<dbReference type="OrthoDB" id="30795at2157"/>
<evidence type="ECO:0000313" key="3">
    <source>
        <dbReference type="Proteomes" id="UP000199199"/>
    </source>
</evidence>
<reference evidence="3" key="1">
    <citation type="submission" date="2016-10" db="EMBL/GenBank/DDBJ databases">
        <authorList>
            <person name="Varghese N."/>
            <person name="Submissions S."/>
        </authorList>
    </citation>
    <scope>NUCLEOTIDE SEQUENCE [LARGE SCALE GENOMIC DNA]</scope>
    <source>
        <strain evidence="3">DSM 22427</strain>
    </source>
</reference>
<dbReference type="InterPro" id="IPR051797">
    <property type="entry name" value="TrmB-like"/>
</dbReference>
<name>A0A1I6Q3F1_9EURY</name>
<organism evidence="2 3">
    <name type="scientific">Halostagnicola kamekurae</name>
    <dbReference type="NCBI Taxonomy" id="619731"/>
    <lineage>
        <taxon>Archaea</taxon>
        <taxon>Methanobacteriati</taxon>
        <taxon>Methanobacteriota</taxon>
        <taxon>Stenosarchaea group</taxon>
        <taxon>Halobacteria</taxon>
        <taxon>Halobacteriales</taxon>
        <taxon>Natrialbaceae</taxon>
        <taxon>Halostagnicola</taxon>
    </lineage>
</organism>
<keyword evidence="3" id="KW-1185">Reference proteome</keyword>
<dbReference type="RefSeq" id="WP_175507094.1">
    <property type="nucleotide sequence ID" value="NZ_FOZS01000001.1"/>
</dbReference>